<feature type="transmembrane region" description="Helical" evidence="1">
    <location>
        <begin position="191"/>
        <end position="211"/>
    </location>
</feature>
<evidence type="ECO:0000313" key="3">
    <source>
        <dbReference type="Proteomes" id="UP000235145"/>
    </source>
</evidence>
<keyword evidence="1" id="KW-0472">Membrane</keyword>
<keyword evidence="1" id="KW-0812">Transmembrane</keyword>
<accession>A0A9R1X7F1</accession>
<dbReference type="Proteomes" id="UP000235145">
    <property type="component" value="Unassembled WGS sequence"/>
</dbReference>
<protein>
    <submittedName>
        <fullName evidence="2">Uncharacterized protein</fullName>
    </submittedName>
</protein>
<gene>
    <name evidence="2" type="ORF">LSAT_V11C600303270</name>
</gene>
<comment type="caution">
    <text evidence="2">The sequence shown here is derived from an EMBL/GenBank/DDBJ whole genome shotgun (WGS) entry which is preliminary data.</text>
</comment>
<evidence type="ECO:0000256" key="1">
    <source>
        <dbReference type="SAM" id="Phobius"/>
    </source>
</evidence>
<sequence length="218" mass="23996">MGTRSVPPSVSGDAPLALGPSSLGAPNVYLSGWNLTPGSLLSKQGPARGWCRHAFPSVTLKAHDALSYSYMVNDLQYGTTQNLVSKKEALAEHLALRDDQFTFEVSRRKVLEADLAWVLQKGVVCVVDRVLESSEFALGNRHGKDTCVAAGIERGKQMVRVWSAGSGPGSFDLDAMHVVIRAFSKTDFVSYHNFLTLGSWYAFNLIIYSFWKGYLMSW</sequence>
<name>A0A9R1X7F1_LACSA</name>
<proteinExistence type="predicted"/>
<reference evidence="2 3" key="1">
    <citation type="journal article" date="2017" name="Nat. Commun.">
        <title>Genome assembly with in vitro proximity ligation data and whole-genome triplication in lettuce.</title>
        <authorList>
            <person name="Reyes-Chin-Wo S."/>
            <person name="Wang Z."/>
            <person name="Yang X."/>
            <person name="Kozik A."/>
            <person name="Arikit S."/>
            <person name="Song C."/>
            <person name="Xia L."/>
            <person name="Froenicke L."/>
            <person name="Lavelle D.O."/>
            <person name="Truco M.J."/>
            <person name="Xia R."/>
            <person name="Zhu S."/>
            <person name="Xu C."/>
            <person name="Xu H."/>
            <person name="Xu X."/>
            <person name="Cox K."/>
            <person name="Korf I."/>
            <person name="Meyers B.C."/>
            <person name="Michelmore R.W."/>
        </authorList>
    </citation>
    <scope>NUCLEOTIDE SEQUENCE [LARGE SCALE GENOMIC DNA]</scope>
    <source>
        <strain evidence="3">cv. Salinas</strain>
        <tissue evidence="2">Seedlings</tissue>
    </source>
</reference>
<dbReference type="AlphaFoldDB" id="A0A9R1X7F1"/>
<keyword evidence="3" id="KW-1185">Reference proteome</keyword>
<evidence type="ECO:0000313" key="2">
    <source>
        <dbReference type="EMBL" id="KAJ0202221.1"/>
    </source>
</evidence>
<organism evidence="2 3">
    <name type="scientific">Lactuca sativa</name>
    <name type="common">Garden lettuce</name>
    <dbReference type="NCBI Taxonomy" id="4236"/>
    <lineage>
        <taxon>Eukaryota</taxon>
        <taxon>Viridiplantae</taxon>
        <taxon>Streptophyta</taxon>
        <taxon>Embryophyta</taxon>
        <taxon>Tracheophyta</taxon>
        <taxon>Spermatophyta</taxon>
        <taxon>Magnoliopsida</taxon>
        <taxon>eudicotyledons</taxon>
        <taxon>Gunneridae</taxon>
        <taxon>Pentapetalae</taxon>
        <taxon>asterids</taxon>
        <taxon>campanulids</taxon>
        <taxon>Asterales</taxon>
        <taxon>Asteraceae</taxon>
        <taxon>Cichorioideae</taxon>
        <taxon>Cichorieae</taxon>
        <taxon>Lactucinae</taxon>
        <taxon>Lactuca</taxon>
    </lineage>
</organism>
<keyword evidence="1" id="KW-1133">Transmembrane helix</keyword>
<dbReference type="EMBL" id="NBSK02000006">
    <property type="protein sequence ID" value="KAJ0202221.1"/>
    <property type="molecule type" value="Genomic_DNA"/>
</dbReference>